<name>A0ABP3G5V2_9BACI</name>
<organism evidence="2 3">
    <name type="scientific">Bacillus carboniphilus</name>
    <dbReference type="NCBI Taxonomy" id="86663"/>
    <lineage>
        <taxon>Bacteria</taxon>
        <taxon>Bacillati</taxon>
        <taxon>Bacillota</taxon>
        <taxon>Bacilli</taxon>
        <taxon>Bacillales</taxon>
        <taxon>Bacillaceae</taxon>
        <taxon>Bacillus</taxon>
    </lineage>
</organism>
<evidence type="ECO:0000313" key="3">
    <source>
        <dbReference type="Proteomes" id="UP001500782"/>
    </source>
</evidence>
<protein>
    <recommendedName>
        <fullName evidence="4">Anti-sigma factor</fullName>
    </recommendedName>
</protein>
<keyword evidence="1" id="KW-0812">Transmembrane</keyword>
<gene>
    <name evidence="2" type="ORF">GCM10008967_28550</name>
</gene>
<feature type="transmembrane region" description="Helical" evidence="1">
    <location>
        <begin position="44"/>
        <end position="66"/>
    </location>
</feature>
<accession>A0ABP3G5V2</accession>
<proteinExistence type="predicted"/>
<reference evidence="3" key="1">
    <citation type="journal article" date="2019" name="Int. J. Syst. Evol. Microbiol.">
        <title>The Global Catalogue of Microorganisms (GCM) 10K type strain sequencing project: providing services to taxonomists for standard genome sequencing and annotation.</title>
        <authorList>
            <consortium name="The Broad Institute Genomics Platform"/>
            <consortium name="The Broad Institute Genome Sequencing Center for Infectious Disease"/>
            <person name="Wu L."/>
            <person name="Ma J."/>
        </authorList>
    </citation>
    <scope>NUCLEOTIDE SEQUENCE [LARGE SCALE GENOMIC DNA]</scope>
    <source>
        <strain evidence="3">JCM 9731</strain>
    </source>
</reference>
<comment type="caution">
    <text evidence="2">The sequence shown here is derived from an EMBL/GenBank/DDBJ whole genome shotgun (WGS) entry which is preliminary data.</text>
</comment>
<dbReference type="Proteomes" id="UP001500782">
    <property type="component" value="Unassembled WGS sequence"/>
</dbReference>
<evidence type="ECO:0000313" key="2">
    <source>
        <dbReference type="EMBL" id="GAA0336487.1"/>
    </source>
</evidence>
<evidence type="ECO:0008006" key="4">
    <source>
        <dbReference type="Google" id="ProtNLM"/>
    </source>
</evidence>
<evidence type="ECO:0000256" key="1">
    <source>
        <dbReference type="SAM" id="Phobius"/>
    </source>
</evidence>
<keyword evidence="1" id="KW-0472">Membrane</keyword>
<dbReference type="RefSeq" id="WP_343800168.1">
    <property type="nucleotide sequence ID" value="NZ_BAAADJ010000047.1"/>
</dbReference>
<keyword evidence="1" id="KW-1133">Transmembrane helix</keyword>
<sequence length="315" mass="36771">MEEKLKSVKDTLNKTILHDVTISQSEKERIMSSLTKKEKKRIPFTYYFSSVLVAALLFILIVPNIYNDNIKNEPGTETEVITETPPEQISKPEFDSFDAFISDTLKYLNLPEEQWEDINTLSIIAYIDHFNNEITKKGLTDEVSKLQETAIKIKNNNRSEKTSLKNVSLAKEFKEQLQVIHNKLYAKPIGEHYGKPIYAIEYYQVEKPEYNSLESFINDVAKKWEEDSEYRSGLVDKKTGDIMIANTVLHYVNYFNLETEQDGYLEWNLKMWQDIAYKMVSNEGIPELEKENENLAKEFEERMKFILSKLTPSES</sequence>
<dbReference type="EMBL" id="BAAADJ010000047">
    <property type="protein sequence ID" value="GAA0336487.1"/>
    <property type="molecule type" value="Genomic_DNA"/>
</dbReference>
<keyword evidence="3" id="KW-1185">Reference proteome</keyword>